<sequence>MVAERILPTFQPQSTEVTREEGLMLYEDLTLGRLFEDKCAEMYYRGKMFGFVHLYNGQEAVSTGVIKALRQGEDYVASTYRDHVHALSAGVPPREVMAELFGKETGCSKGRGGSMHLFSAPHNLLGGYAFVAEGIPVATGVAFQTKYRREALGDESSDQVTACFFGDGATNNGQFFECLNMAALWNLPILFVVENNKWAIGMAHDRATSQPEIYKKASAFGMEGVEVDGMDVLAVRDAAKEAIKRARAGEGPTIIEALTYRFRGHSLADPDELRPPEEKDTWMARDPIKRLAAYLVEQNLATQQELSDIEEKVQKQVDDSVEYAESSPEPSPEDLRRYIFAEDE</sequence>
<dbReference type="InterPro" id="IPR050642">
    <property type="entry name" value="PDH_E1_Alpha_Subunit"/>
</dbReference>
<evidence type="ECO:0000256" key="6">
    <source>
        <dbReference type="ARBA" id="ARBA00023317"/>
    </source>
</evidence>
<comment type="catalytic activity">
    <reaction evidence="7">
        <text>N(6)-[(R)-lipoyl]-L-lysyl-[protein] + pyruvate + H(+) = N(6)-[(R)-S(8)-acetyldihydrolipoyl]-L-lysyl-[protein] + CO2</text>
        <dbReference type="Rhea" id="RHEA:19189"/>
        <dbReference type="Rhea" id="RHEA-COMP:10474"/>
        <dbReference type="Rhea" id="RHEA-COMP:10478"/>
        <dbReference type="ChEBI" id="CHEBI:15361"/>
        <dbReference type="ChEBI" id="CHEBI:15378"/>
        <dbReference type="ChEBI" id="CHEBI:16526"/>
        <dbReference type="ChEBI" id="CHEBI:83099"/>
        <dbReference type="ChEBI" id="CHEBI:83111"/>
        <dbReference type="EC" id="1.2.4.1"/>
    </reaction>
</comment>
<dbReference type="RefSeq" id="WP_146294756.1">
    <property type="nucleotide sequence ID" value="NZ_CP042326.1"/>
</dbReference>
<organism evidence="10 11">
    <name type="scientific">Euhalothece natronophila Z-M001</name>
    <dbReference type="NCBI Taxonomy" id="522448"/>
    <lineage>
        <taxon>Bacteria</taxon>
        <taxon>Bacillati</taxon>
        <taxon>Cyanobacteriota</taxon>
        <taxon>Cyanophyceae</taxon>
        <taxon>Oscillatoriophycideae</taxon>
        <taxon>Chroococcales</taxon>
        <taxon>Halothecacae</taxon>
        <taxon>Halothece cluster</taxon>
        <taxon>Euhalothece</taxon>
    </lineage>
</organism>
<feature type="domain" description="Dehydrogenase E1 component" evidence="9">
    <location>
        <begin position="32"/>
        <end position="333"/>
    </location>
</feature>
<dbReference type="NCBIfam" id="TIGR03182">
    <property type="entry name" value="PDH_E1_alph_y"/>
    <property type="match status" value="1"/>
</dbReference>
<dbReference type="SUPFAM" id="SSF52518">
    <property type="entry name" value="Thiamin diphosphate-binding fold (THDP-binding)"/>
    <property type="match status" value="1"/>
</dbReference>
<dbReference type="GO" id="GO:0006086">
    <property type="term" value="P:pyruvate decarboxylation to acetyl-CoA"/>
    <property type="evidence" value="ECO:0007669"/>
    <property type="project" value="InterPro"/>
</dbReference>
<keyword evidence="6 7" id="KW-0670">Pyruvate</keyword>
<name>A0A5B8NLK2_9CHRO</name>
<evidence type="ECO:0000313" key="10">
    <source>
        <dbReference type="EMBL" id="QDZ39150.1"/>
    </source>
</evidence>
<protein>
    <recommendedName>
        <fullName evidence="3 7">Pyruvate dehydrogenase E1 component subunit alpha</fullName>
        <ecNumber evidence="2 7">1.2.4.1</ecNumber>
    </recommendedName>
</protein>
<evidence type="ECO:0000256" key="5">
    <source>
        <dbReference type="ARBA" id="ARBA00023052"/>
    </source>
</evidence>
<dbReference type="PANTHER" id="PTHR11516">
    <property type="entry name" value="PYRUVATE DEHYDROGENASE E1 COMPONENT, ALPHA SUBUNIT BACTERIAL AND ORGANELLAR"/>
    <property type="match status" value="1"/>
</dbReference>
<comment type="function">
    <text evidence="7">The pyruvate dehydrogenase complex catalyzes the overall conversion of pyruvate to acetyl-CoA and CO(2).</text>
</comment>
<dbReference type="Proteomes" id="UP000318453">
    <property type="component" value="Chromosome"/>
</dbReference>
<evidence type="ECO:0000313" key="11">
    <source>
        <dbReference type="Proteomes" id="UP000318453"/>
    </source>
</evidence>
<proteinExistence type="predicted"/>
<evidence type="ECO:0000256" key="8">
    <source>
        <dbReference type="SAM" id="MobiDB-lite"/>
    </source>
</evidence>
<feature type="region of interest" description="Disordered" evidence="8">
    <location>
        <begin position="312"/>
        <end position="336"/>
    </location>
</feature>
<evidence type="ECO:0000259" key="9">
    <source>
        <dbReference type="Pfam" id="PF00676"/>
    </source>
</evidence>
<evidence type="ECO:0000256" key="3">
    <source>
        <dbReference type="ARBA" id="ARBA00014159"/>
    </source>
</evidence>
<dbReference type="InterPro" id="IPR017597">
    <property type="entry name" value="Pyrv_DH_E1_asu_subgrp-y"/>
</dbReference>
<keyword evidence="11" id="KW-1185">Reference proteome</keyword>
<dbReference type="Gene3D" id="3.40.50.970">
    <property type="match status" value="1"/>
</dbReference>
<comment type="cofactor">
    <cofactor evidence="1 7">
        <name>thiamine diphosphate</name>
        <dbReference type="ChEBI" id="CHEBI:58937"/>
    </cofactor>
</comment>
<dbReference type="EMBL" id="CP042326">
    <property type="protein sequence ID" value="QDZ39150.1"/>
    <property type="molecule type" value="Genomic_DNA"/>
</dbReference>
<dbReference type="CDD" id="cd02000">
    <property type="entry name" value="TPP_E1_PDC_ADC_BCADC"/>
    <property type="match status" value="1"/>
</dbReference>
<keyword evidence="5 7" id="KW-0786">Thiamine pyrophosphate</keyword>
<keyword evidence="4 7" id="KW-0560">Oxidoreductase</keyword>
<dbReference type="FunFam" id="3.40.50.970:FF:000013">
    <property type="entry name" value="Pyruvate dehydrogenase E1 component subunit alpha"/>
    <property type="match status" value="1"/>
</dbReference>
<dbReference type="KEGG" id="enn:FRE64_03895"/>
<dbReference type="AlphaFoldDB" id="A0A5B8NLK2"/>
<gene>
    <name evidence="7 10" type="primary">pdhA</name>
    <name evidence="10" type="ORF">FRE64_03895</name>
</gene>
<dbReference type="InterPro" id="IPR029061">
    <property type="entry name" value="THDP-binding"/>
</dbReference>
<dbReference type="OrthoDB" id="9766715at2"/>
<comment type="subunit">
    <text evidence="7">Heterodimer of an alpha and a beta chain.</text>
</comment>
<dbReference type="PANTHER" id="PTHR11516:SF60">
    <property type="entry name" value="PYRUVATE DEHYDROGENASE E1 COMPONENT SUBUNIT ALPHA"/>
    <property type="match status" value="1"/>
</dbReference>
<evidence type="ECO:0000256" key="7">
    <source>
        <dbReference type="RuleBase" id="RU361139"/>
    </source>
</evidence>
<dbReference type="InterPro" id="IPR001017">
    <property type="entry name" value="DH_E1"/>
</dbReference>
<evidence type="ECO:0000256" key="2">
    <source>
        <dbReference type="ARBA" id="ARBA00012281"/>
    </source>
</evidence>
<evidence type="ECO:0000256" key="1">
    <source>
        <dbReference type="ARBA" id="ARBA00001964"/>
    </source>
</evidence>
<accession>A0A5B8NLK2</accession>
<dbReference type="GO" id="GO:0004739">
    <property type="term" value="F:pyruvate dehydrogenase (acetyl-transferring) activity"/>
    <property type="evidence" value="ECO:0007669"/>
    <property type="project" value="UniProtKB-UniRule"/>
</dbReference>
<reference evidence="10" key="1">
    <citation type="submission" date="2019-08" db="EMBL/GenBank/DDBJ databases">
        <title>Carotenoids and Carotenoid Binding Proteins in the Halophilic Cyanobacterium Euhalothece sp. ZM00.</title>
        <authorList>
            <person name="Cho S.M."/>
            <person name="Song J.Y."/>
            <person name="Park Y.-I."/>
        </authorList>
    </citation>
    <scope>NUCLEOTIDE SEQUENCE [LARGE SCALE GENOMIC DNA]</scope>
    <source>
        <strain evidence="10">Z-M001</strain>
    </source>
</reference>
<evidence type="ECO:0000256" key="4">
    <source>
        <dbReference type="ARBA" id="ARBA00023002"/>
    </source>
</evidence>
<dbReference type="EC" id="1.2.4.1" evidence="2 7"/>
<dbReference type="Pfam" id="PF00676">
    <property type="entry name" value="E1_dh"/>
    <property type="match status" value="1"/>
</dbReference>